<dbReference type="Proteomes" id="UP000260644">
    <property type="component" value="Unassembled WGS sequence"/>
</dbReference>
<evidence type="ECO:0008006" key="3">
    <source>
        <dbReference type="Google" id="ProtNLM"/>
    </source>
</evidence>
<dbReference type="EMBL" id="QPMM01000001">
    <property type="protein sequence ID" value="RFS26926.1"/>
    <property type="molecule type" value="Genomic_DNA"/>
</dbReference>
<accession>A0A3E1YHT5</accession>
<dbReference type="AlphaFoldDB" id="A0A3E1YHT5"/>
<evidence type="ECO:0000313" key="2">
    <source>
        <dbReference type="Proteomes" id="UP000260644"/>
    </source>
</evidence>
<protein>
    <recommendedName>
        <fullName evidence="3">VWA containing CoxE family protein</fullName>
    </recommendedName>
</protein>
<reference evidence="1 2" key="1">
    <citation type="submission" date="2018-07" db="EMBL/GenBank/DDBJ databases">
        <title>Chitinophaga K2CV101002-2 sp. nov., isolated from a monsoon evergreen broad-leaved forest soil.</title>
        <authorList>
            <person name="Lv Y."/>
        </authorList>
    </citation>
    <scope>NUCLEOTIDE SEQUENCE [LARGE SCALE GENOMIC DNA]</scope>
    <source>
        <strain evidence="1 2">GDMCC 1.1288</strain>
    </source>
</reference>
<dbReference type="RefSeq" id="WP_116974118.1">
    <property type="nucleotide sequence ID" value="NZ_QPMM01000001.1"/>
</dbReference>
<dbReference type="OrthoDB" id="9764216at2"/>
<proteinExistence type="predicted"/>
<organism evidence="1 2">
    <name type="scientific">Chitinophaga silvatica</name>
    <dbReference type="NCBI Taxonomy" id="2282649"/>
    <lineage>
        <taxon>Bacteria</taxon>
        <taxon>Pseudomonadati</taxon>
        <taxon>Bacteroidota</taxon>
        <taxon>Chitinophagia</taxon>
        <taxon>Chitinophagales</taxon>
        <taxon>Chitinophagaceae</taxon>
        <taxon>Chitinophaga</taxon>
    </lineage>
</organism>
<gene>
    <name evidence="1" type="ORF">DVR12_03830</name>
</gene>
<name>A0A3E1YHT5_9BACT</name>
<comment type="caution">
    <text evidence="1">The sequence shown here is derived from an EMBL/GenBank/DDBJ whole genome shotgun (WGS) entry which is preliminary data.</text>
</comment>
<evidence type="ECO:0000313" key="1">
    <source>
        <dbReference type="EMBL" id="RFS26926.1"/>
    </source>
</evidence>
<sequence>MFDDNIIEIPLQQSFFELMKLEANQSRRGIDLDSYLLLIDTWKRGYGLSTKEELIFLCKKIWLKPFHKGNHKINERVLEEILDRNLRNYIVAEVLKPEITSDIQTNNPIDDSLDNTTQKEDNLNDILKSKSKAEENKIQNKIEEQQQEGELSLYISSKQSEGNKQIGTKNFNNLFSDRQYTLNNKYLPVGSRFIEQSIRSLRYKVKGIGYPVIDIPSTVRAVANKGYFRDYKYHDQGGFVTRWTLLIDHQGSMVAFKDLIDAFVQCATAGGLKNEGEVLYFRNYPDDHLFTNPERTRSIKLNALASRNPGNILIISDAGAARGYYNEERIKNVNWLLYRLRRHKIAWLNPVPKKRWKGTSADEISNLVKMFEVGTETSDTLGSMVSFYKGKSLYQKETDGY</sequence>
<keyword evidence="2" id="KW-1185">Reference proteome</keyword>